<dbReference type="OrthoDB" id="333383at2"/>
<evidence type="ECO:0000313" key="3">
    <source>
        <dbReference type="Proteomes" id="UP000445582"/>
    </source>
</evidence>
<dbReference type="InterPro" id="IPR032710">
    <property type="entry name" value="NTF2-like_dom_sf"/>
</dbReference>
<dbReference type="Pfam" id="PF12680">
    <property type="entry name" value="SnoaL_2"/>
    <property type="match status" value="1"/>
</dbReference>
<dbReference type="SUPFAM" id="SSF54427">
    <property type="entry name" value="NTF2-like"/>
    <property type="match status" value="1"/>
</dbReference>
<proteinExistence type="predicted"/>
<dbReference type="Gene3D" id="3.10.450.50">
    <property type="match status" value="1"/>
</dbReference>
<accession>A0A844YHI5</accession>
<protein>
    <submittedName>
        <fullName evidence="2">Nuclear transport factor 2 family protein</fullName>
    </submittedName>
</protein>
<keyword evidence="3" id="KW-1185">Reference proteome</keyword>
<dbReference type="Proteomes" id="UP000445582">
    <property type="component" value="Unassembled WGS sequence"/>
</dbReference>
<comment type="caution">
    <text evidence="2">The sequence shown here is derived from an EMBL/GenBank/DDBJ whole genome shotgun (WGS) entry which is preliminary data.</text>
</comment>
<dbReference type="EMBL" id="WTYN01000001">
    <property type="protein sequence ID" value="MXO62498.1"/>
    <property type="molecule type" value="Genomic_DNA"/>
</dbReference>
<evidence type="ECO:0000313" key="2">
    <source>
        <dbReference type="EMBL" id="MXO62498.1"/>
    </source>
</evidence>
<evidence type="ECO:0000259" key="1">
    <source>
        <dbReference type="Pfam" id="PF12680"/>
    </source>
</evidence>
<dbReference type="InterPro" id="IPR037401">
    <property type="entry name" value="SnoaL-like"/>
</dbReference>
<organism evidence="2 3">
    <name type="scientific">Qipengyuania oceanensis</name>
    <dbReference type="NCBI Taxonomy" id="1463597"/>
    <lineage>
        <taxon>Bacteria</taxon>
        <taxon>Pseudomonadati</taxon>
        <taxon>Pseudomonadota</taxon>
        <taxon>Alphaproteobacteria</taxon>
        <taxon>Sphingomonadales</taxon>
        <taxon>Erythrobacteraceae</taxon>
        <taxon>Qipengyuania</taxon>
    </lineage>
</organism>
<name>A0A844YHI5_9SPHN</name>
<reference evidence="2 3" key="1">
    <citation type="submission" date="2019-12" db="EMBL/GenBank/DDBJ databases">
        <title>Genomic-based taxomic classification of the family Erythrobacteraceae.</title>
        <authorList>
            <person name="Xu L."/>
        </authorList>
    </citation>
    <scope>NUCLEOTIDE SEQUENCE [LARGE SCALE GENOMIC DNA]</scope>
    <source>
        <strain evidence="2 3">MCCC 1A09965</strain>
    </source>
</reference>
<dbReference type="AlphaFoldDB" id="A0A844YHI5"/>
<sequence length="131" mass="14390">MSTPRPSLSAEEAEAFAREWIAAWNSGDLERILSHYDDDFEMRSPLIAERGFSSDGCLRGKAAVRPYWAVGLAARPPLHFELIGVHVGVNAIAICYRSVGRARLVVERIQFGEDAKAICAEALYRADPDGA</sequence>
<gene>
    <name evidence="2" type="ORF">GRI48_05675</name>
</gene>
<feature type="domain" description="SnoaL-like" evidence="1">
    <location>
        <begin position="17"/>
        <end position="100"/>
    </location>
</feature>